<proteinExistence type="inferred from homology"/>
<keyword evidence="10" id="KW-0121">Carboxypeptidase</keyword>
<name>A0ABY8D424_9HYPH</name>
<keyword evidence="2 8" id="KW-0732">Signal</keyword>
<dbReference type="InterPro" id="IPR001967">
    <property type="entry name" value="Peptidase_S11_N"/>
</dbReference>
<evidence type="ECO:0000259" key="9">
    <source>
        <dbReference type="PROSITE" id="PS51724"/>
    </source>
</evidence>
<keyword evidence="6" id="KW-0961">Cell wall biogenesis/degradation</keyword>
<evidence type="ECO:0000256" key="7">
    <source>
        <dbReference type="RuleBase" id="RU004016"/>
    </source>
</evidence>
<keyword evidence="3" id="KW-0378">Hydrolase</keyword>
<dbReference type="PANTHER" id="PTHR21581">
    <property type="entry name" value="D-ALANYL-D-ALANINE CARBOXYPEPTIDASE"/>
    <property type="match status" value="1"/>
</dbReference>
<dbReference type="GO" id="GO:0004180">
    <property type="term" value="F:carboxypeptidase activity"/>
    <property type="evidence" value="ECO:0007669"/>
    <property type="project" value="UniProtKB-KW"/>
</dbReference>
<dbReference type="InterPro" id="IPR018044">
    <property type="entry name" value="Peptidase_S11"/>
</dbReference>
<evidence type="ECO:0000256" key="6">
    <source>
        <dbReference type="ARBA" id="ARBA00023316"/>
    </source>
</evidence>
<dbReference type="Pfam" id="PF00768">
    <property type="entry name" value="Peptidase_S11"/>
    <property type="match status" value="1"/>
</dbReference>
<evidence type="ECO:0000313" key="10">
    <source>
        <dbReference type="EMBL" id="WEX84897.1"/>
    </source>
</evidence>
<dbReference type="RefSeq" id="WP_280735813.1">
    <property type="nucleotide sequence ID" value="NZ_CP120368.1"/>
</dbReference>
<evidence type="ECO:0000256" key="2">
    <source>
        <dbReference type="ARBA" id="ARBA00022729"/>
    </source>
</evidence>
<feature type="signal peptide" evidence="8">
    <location>
        <begin position="1"/>
        <end position="23"/>
    </location>
</feature>
<keyword evidence="4" id="KW-0133">Cell shape</keyword>
<protein>
    <submittedName>
        <fullName evidence="10">D-alanyl-D-alanine carboxypeptidase</fullName>
    </submittedName>
</protein>
<keyword evidence="5" id="KW-0573">Peptidoglycan synthesis</keyword>
<evidence type="ECO:0000256" key="8">
    <source>
        <dbReference type="SAM" id="SignalP"/>
    </source>
</evidence>
<keyword evidence="10" id="KW-0645">Protease</keyword>
<evidence type="ECO:0000256" key="3">
    <source>
        <dbReference type="ARBA" id="ARBA00022801"/>
    </source>
</evidence>
<keyword evidence="11" id="KW-1185">Reference proteome</keyword>
<dbReference type="PANTHER" id="PTHR21581:SF6">
    <property type="entry name" value="TRAFFICKING PROTEIN PARTICLE COMPLEX SUBUNIT 12"/>
    <property type="match status" value="1"/>
</dbReference>
<reference evidence="10 11" key="1">
    <citation type="submission" date="2023-03" db="EMBL/GenBank/DDBJ databases">
        <authorList>
            <person name="Kaur S."/>
            <person name="Espinosa-Saiz D."/>
            <person name="Velazquez E."/>
            <person name="Menendez E."/>
            <person name="diCenzo G.C."/>
        </authorList>
    </citation>
    <scope>NUCLEOTIDE SEQUENCE [LARGE SCALE GENOMIC DNA]</scope>
    <source>
        <strain evidence="10 11">LMG 27395</strain>
    </source>
</reference>
<dbReference type="PRINTS" id="PR00725">
    <property type="entry name" value="DADACBPTASE1"/>
</dbReference>
<evidence type="ECO:0000256" key="1">
    <source>
        <dbReference type="ARBA" id="ARBA00007164"/>
    </source>
</evidence>
<feature type="domain" description="SPOR" evidence="9">
    <location>
        <begin position="323"/>
        <end position="408"/>
    </location>
</feature>
<dbReference type="Proteomes" id="UP001235547">
    <property type="component" value="Chromosome 1"/>
</dbReference>
<accession>A0ABY8D424</accession>
<dbReference type="Pfam" id="PF05036">
    <property type="entry name" value="SPOR"/>
    <property type="match status" value="1"/>
</dbReference>
<dbReference type="Gene3D" id="3.30.70.1070">
    <property type="entry name" value="Sporulation related repeat"/>
    <property type="match status" value="1"/>
</dbReference>
<gene>
    <name evidence="10" type="ORF">PYH38_003818</name>
</gene>
<evidence type="ECO:0000313" key="11">
    <source>
        <dbReference type="Proteomes" id="UP001235547"/>
    </source>
</evidence>
<sequence length="409" mass="43073">MKNLQFAFAAVVAFLVAATSALAGSASLVLDARTGKILAAENADTPNYPASLTKMMTLYLTFEALHRGQVGWETTVPMSREAARKPPTRLGLKAGDAITVREAVYGMIIHSANDAAAAVAEKLGGSEPAFAQMMTAKARRLGMTRTVFVNASGLPASQQMTTARDMATLAVALMRDFPQEYRLFSTRSFKFRGRTIRGHNNLMYRYNGMDGIKTGYTNASGFNLVSAVQDGNRRIIGVVLGGRTARSRDNRMAALLDQHLGRAAQANVAAAAPRGAVAIATLPGVSLPYAAPPRPTEDAVAAVIAASAESAVETEELAATPSRPAIGLWQIQVSAAPTEEGARRILAKARSVAAGALAKASPTTEAVGKGANRFYRARFVGFASREAAAAACARLKKQAYDCVLLPGRG</sequence>
<comment type="similarity">
    <text evidence="1 7">Belongs to the peptidase S11 family.</text>
</comment>
<dbReference type="SUPFAM" id="SSF56601">
    <property type="entry name" value="beta-lactamase/transpeptidase-like"/>
    <property type="match status" value="1"/>
</dbReference>
<dbReference type="Gene3D" id="3.40.710.10">
    <property type="entry name" value="DD-peptidase/beta-lactamase superfamily"/>
    <property type="match status" value="1"/>
</dbReference>
<dbReference type="PROSITE" id="PS51724">
    <property type="entry name" value="SPOR"/>
    <property type="match status" value="1"/>
</dbReference>
<dbReference type="InterPro" id="IPR007730">
    <property type="entry name" value="SPOR-like_dom"/>
</dbReference>
<dbReference type="EMBL" id="CP120371">
    <property type="protein sequence ID" value="WEX84897.1"/>
    <property type="molecule type" value="Genomic_DNA"/>
</dbReference>
<feature type="chain" id="PRO_5045466082" evidence="8">
    <location>
        <begin position="24"/>
        <end position="409"/>
    </location>
</feature>
<dbReference type="InterPro" id="IPR012338">
    <property type="entry name" value="Beta-lactam/transpept-like"/>
</dbReference>
<dbReference type="InterPro" id="IPR036680">
    <property type="entry name" value="SPOR-like_sf"/>
</dbReference>
<organism evidence="10 11">
    <name type="scientific">Sinorhizobium numidicum</name>
    <dbReference type="NCBI Taxonomy" id="680248"/>
    <lineage>
        <taxon>Bacteria</taxon>
        <taxon>Pseudomonadati</taxon>
        <taxon>Pseudomonadota</taxon>
        <taxon>Alphaproteobacteria</taxon>
        <taxon>Hyphomicrobiales</taxon>
        <taxon>Rhizobiaceae</taxon>
        <taxon>Sinorhizobium/Ensifer group</taxon>
        <taxon>Sinorhizobium</taxon>
    </lineage>
</organism>
<evidence type="ECO:0000256" key="4">
    <source>
        <dbReference type="ARBA" id="ARBA00022960"/>
    </source>
</evidence>
<evidence type="ECO:0000256" key="5">
    <source>
        <dbReference type="ARBA" id="ARBA00022984"/>
    </source>
</evidence>
<dbReference type="SUPFAM" id="SSF110997">
    <property type="entry name" value="Sporulation related repeat"/>
    <property type="match status" value="1"/>
</dbReference>